<keyword evidence="3" id="KW-0328">Glycosyltransferase</keyword>
<evidence type="ECO:0000256" key="5">
    <source>
        <dbReference type="SAM" id="MobiDB-lite"/>
    </source>
</evidence>
<proteinExistence type="inferred from homology"/>
<evidence type="ECO:0000256" key="4">
    <source>
        <dbReference type="ARBA" id="ARBA00022679"/>
    </source>
</evidence>
<sequence>MHGGSPGPSGVVGRVRGQPYAAPSADRRPDSLAPVLTSPRRDHVSAVVVAFRSAPYLAACTQALLAAGVDDVVLVDNNDDDDSDAAAIRALCDASPGVVRHMKTGRNLGFGGACNAGAATATDADVLWFVNPDTVAAPGSARTLVEAMRAEGYALASPLLTTGPRGQETIWFGGGTFDLRAGRARHDLLGAPAAAAPTTPVECTFLTGAALAVTRDAWAALGGFAKEYFLYWEDSDLSWRATQAGLRLGLVPAAVVWHAEGASSAQDGDSGRSAVGYYYHARNRLLLARRTGHLLGWAAGAGLLATVKPVTAALLKERSGRKSVAALRGTLDGLAGRHTRRYHASTAPRPSAQRQ</sequence>
<keyword evidence="4 7" id="KW-0808">Transferase</keyword>
<protein>
    <submittedName>
        <fullName evidence="7">Glycosyltransferase family 2 protein</fullName>
    </submittedName>
</protein>
<keyword evidence="8" id="KW-1185">Reference proteome</keyword>
<evidence type="ECO:0000313" key="7">
    <source>
        <dbReference type="EMBL" id="QAY68895.1"/>
    </source>
</evidence>
<dbReference type="SUPFAM" id="SSF53448">
    <property type="entry name" value="Nucleotide-diphospho-sugar transferases"/>
    <property type="match status" value="1"/>
</dbReference>
<evidence type="ECO:0000259" key="6">
    <source>
        <dbReference type="Pfam" id="PF00535"/>
    </source>
</evidence>
<dbReference type="InterPro" id="IPR029044">
    <property type="entry name" value="Nucleotide-diphossugar_trans"/>
</dbReference>
<comment type="pathway">
    <text evidence="1">Cell wall biogenesis; cell wall polysaccharide biosynthesis.</text>
</comment>
<evidence type="ECO:0000256" key="3">
    <source>
        <dbReference type="ARBA" id="ARBA00022676"/>
    </source>
</evidence>
<feature type="compositionally biased region" description="Low complexity" evidence="5">
    <location>
        <begin position="8"/>
        <end position="17"/>
    </location>
</feature>
<feature type="domain" description="Glycosyltransferase 2-like" evidence="6">
    <location>
        <begin position="45"/>
        <end position="159"/>
    </location>
</feature>
<name>A0A4P6F1B2_9MICO</name>
<dbReference type="InterPro" id="IPR001173">
    <property type="entry name" value="Glyco_trans_2-like"/>
</dbReference>
<dbReference type="Proteomes" id="UP000292118">
    <property type="component" value="Chromosome"/>
</dbReference>
<reference evidence="7 8" key="1">
    <citation type="submission" date="2019-01" db="EMBL/GenBank/DDBJ databases">
        <title>Genome sequencing of strain FW10M-9.</title>
        <authorList>
            <person name="Heo J."/>
            <person name="Kim S.-J."/>
            <person name="Kim J.-S."/>
            <person name="Hong S.-B."/>
            <person name="Kwon S.-W."/>
        </authorList>
    </citation>
    <scope>NUCLEOTIDE SEQUENCE [LARGE SCALE GENOMIC DNA]</scope>
    <source>
        <strain evidence="7 8">FW10M-9</strain>
    </source>
</reference>
<dbReference type="PANTHER" id="PTHR43179">
    <property type="entry name" value="RHAMNOSYLTRANSFERASE WBBL"/>
    <property type="match status" value="1"/>
</dbReference>
<evidence type="ECO:0000256" key="2">
    <source>
        <dbReference type="ARBA" id="ARBA00006739"/>
    </source>
</evidence>
<dbReference type="Pfam" id="PF00535">
    <property type="entry name" value="Glycos_transf_2"/>
    <property type="match status" value="1"/>
</dbReference>
<evidence type="ECO:0000313" key="8">
    <source>
        <dbReference type="Proteomes" id="UP000292118"/>
    </source>
</evidence>
<dbReference type="EMBL" id="CP035493">
    <property type="protein sequence ID" value="QAY68895.1"/>
    <property type="molecule type" value="Genomic_DNA"/>
</dbReference>
<feature type="region of interest" description="Disordered" evidence="5">
    <location>
        <begin position="1"/>
        <end position="36"/>
    </location>
</feature>
<dbReference type="PANTHER" id="PTHR43179:SF12">
    <property type="entry name" value="GALACTOFURANOSYLTRANSFERASE GLFT2"/>
    <property type="match status" value="1"/>
</dbReference>
<accession>A0A4P6F1B2</accession>
<dbReference type="AlphaFoldDB" id="A0A4P6F1B2"/>
<dbReference type="OrthoDB" id="9771846at2"/>
<dbReference type="Gene3D" id="3.90.550.10">
    <property type="entry name" value="Spore Coat Polysaccharide Biosynthesis Protein SpsA, Chain A"/>
    <property type="match status" value="1"/>
</dbReference>
<organism evidence="7 8">
    <name type="scientific">Xylanimonas protaetiae</name>
    <dbReference type="NCBI Taxonomy" id="2509457"/>
    <lineage>
        <taxon>Bacteria</taxon>
        <taxon>Bacillati</taxon>
        <taxon>Actinomycetota</taxon>
        <taxon>Actinomycetes</taxon>
        <taxon>Micrococcales</taxon>
        <taxon>Promicromonosporaceae</taxon>
        <taxon>Xylanimonas</taxon>
    </lineage>
</organism>
<dbReference type="GO" id="GO:0016757">
    <property type="term" value="F:glycosyltransferase activity"/>
    <property type="evidence" value="ECO:0007669"/>
    <property type="project" value="UniProtKB-KW"/>
</dbReference>
<gene>
    <name evidence="7" type="ORF">ET471_01590</name>
</gene>
<comment type="similarity">
    <text evidence="2">Belongs to the glycosyltransferase 2 family.</text>
</comment>
<evidence type="ECO:0000256" key="1">
    <source>
        <dbReference type="ARBA" id="ARBA00004776"/>
    </source>
</evidence>
<dbReference type="KEGG" id="xya:ET471_01590"/>